<accession>A0A0R0JFA4</accession>
<dbReference type="GO" id="GO:0000724">
    <property type="term" value="P:double-strand break repair via homologous recombination"/>
    <property type="evidence" value="ECO:0000318"/>
    <property type="project" value="GO_Central"/>
</dbReference>
<evidence type="ECO:0000259" key="1">
    <source>
        <dbReference type="Pfam" id="PF02721"/>
    </source>
</evidence>
<dbReference type="OMA" id="LKIECAD"/>
<dbReference type="Gramene" id="KRH49727">
    <property type="protein sequence ID" value="KRH49727"/>
    <property type="gene ID" value="GLYMA_07G175100"/>
</dbReference>
<name>A0A0R0JFA4_SOYBN</name>
<keyword evidence="4" id="KW-1185">Reference proteome</keyword>
<protein>
    <recommendedName>
        <fullName evidence="1">Replication protein A 70 kDa DNA-binding subunit B/D first OB fold domain-containing protein</fullName>
    </recommendedName>
</protein>
<evidence type="ECO:0000313" key="2">
    <source>
        <dbReference type="EMBL" id="KRH49727.1"/>
    </source>
</evidence>
<dbReference type="STRING" id="3847.A0A0R0JFA4"/>
<dbReference type="InterPro" id="IPR012340">
    <property type="entry name" value="NA-bd_OB-fold"/>
</dbReference>
<dbReference type="Pfam" id="PF02721">
    <property type="entry name" value="DUF223"/>
    <property type="match status" value="1"/>
</dbReference>
<dbReference type="EMBL" id="CM000840">
    <property type="protein sequence ID" value="KRH49727.1"/>
    <property type="molecule type" value="Genomic_DNA"/>
</dbReference>
<feature type="domain" description="Replication protein A 70 kDa DNA-binding subunit B/D first OB fold" evidence="1">
    <location>
        <begin position="8"/>
        <end position="107"/>
    </location>
</feature>
<dbReference type="GO" id="GO:0006289">
    <property type="term" value="P:nucleotide-excision repair"/>
    <property type="evidence" value="ECO:0000318"/>
    <property type="project" value="GO_Central"/>
</dbReference>
<organism evidence="2">
    <name type="scientific">Glycine max</name>
    <name type="common">Soybean</name>
    <name type="synonym">Glycine hispida</name>
    <dbReference type="NCBI Taxonomy" id="3847"/>
    <lineage>
        <taxon>Eukaryota</taxon>
        <taxon>Viridiplantae</taxon>
        <taxon>Streptophyta</taxon>
        <taxon>Embryophyta</taxon>
        <taxon>Tracheophyta</taxon>
        <taxon>Spermatophyta</taxon>
        <taxon>Magnoliopsida</taxon>
        <taxon>eudicotyledons</taxon>
        <taxon>Gunneridae</taxon>
        <taxon>Pentapetalae</taxon>
        <taxon>rosids</taxon>
        <taxon>fabids</taxon>
        <taxon>Fabales</taxon>
        <taxon>Fabaceae</taxon>
        <taxon>Papilionoideae</taxon>
        <taxon>50 kb inversion clade</taxon>
        <taxon>NPAAA clade</taxon>
        <taxon>indigoferoid/millettioid clade</taxon>
        <taxon>Phaseoleae</taxon>
        <taxon>Glycine</taxon>
        <taxon>Glycine subgen. Soja</taxon>
    </lineage>
</organism>
<gene>
    <name evidence="2" type="ORF">GLYMA_07G175100</name>
</gene>
<evidence type="ECO:0000313" key="3">
    <source>
        <dbReference type="EnsemblPlants" id="KRH49727"/>
    </source>
</evidence>
<dbReference type="GO" id="GO:0006260">
    <property type="term" value="P:DNA replication"/>
    <property type="evidence" value="ECO:0000318"/>
    <property type="project" value="GO_Central"/>
</dbReference>
<dbReference type="GO" id="GO:0003684">
    <property type="term" value="F:damaged DNA binding"/>
    <property type="evidence" value="ECO:0000318"/>
    <property type="project" value="GO_Central"/>
</dbReference>
<feature type="non-terminal residue" evidence="2">
    <location>
        <position position="1"/>
    </location>
</feature>
<reference evidence="2" key="3">
    <citation type="submission" date="2018-07" db="EMBL/GenBank/DDBJ databases">
        <title>WGS assembly of Glycine max.</title>
        <authorList>
            <person name="Schmutz J."/>
            <person name="Cannon S."/>
            <person name="Schlueter J."/>
            <person name="Ma J."/>
            <person name="Mitros T."/>
            <person name="Nelson W."/>
            <person name="Hyten D."/>
            <person name="Song Q."/>
            <person name="Thelen J."/>
            <person name="Cheng J."/>
            <person name="Xu D."/>
            <person name="Hellsten U."/>
            <person name="May G."/>
            <person name="Yu Y."/>
            <person name="Sakurai T."/>
            <person name="Umezawa T."/>
            <person name="Bhattacharyya M."/>
            <person name="Sandhu D."/>
            <person name="Valliyodan B."/>
            <person name="Lindquist E."/>
            <person name="Peto M."/>
            <person name="Grant D."/>
            <person name="Shu S."/>
            <person name="Goodstein D."/>
            <person name="Barry K."/>
            <person name="Futrell-Griggs M."/>
            <person name="Abernathy B."/>
            <person name="Du J."/>
            <person name="Tian Z."/>
            <person name="Zhu L."/>
            <person name="Gill N."/>
            <person name="Joshi T."/>
            <person name="Libault M."/>
            <person name="Sethuraman A."/>
            <person name="Zhang X."/>
            <person name="Shinozaki K."/>
            <person name="Nguyen H."/>
            <person name="Wing R."/>
            <person name="Cregan P."/>
            <person name="Specht J."/>
            <person name="Grimwood J."/>
            <person name="Rokhsar D."/>
            <person name="Stacey G."/>
            <person name="Shoemaker R."/>
            <person name="Jackson S."/>
        </authorList>
    </citation>
    <scope>NUCLEOTIDE SEQUENCE</scope>
    <source>
        <tissue evidence="2">Callus</tissue>
    </source>
</reference>
<dbReference type="InterPro" id="IPR003871">
    <property type="entry name" value="RFA1B/D_OB_1st"/>
</dbReference>
<sequence length="435" mass="49590">IMARPPNNIKSINGSKEALKLVVRINDLWFIGTPNRSEQAEMVIIDSHGDTIHVVCKQDQLKSWKADLIENYTYVMHNFKVMKNDDQFRICDHQYKLVFTGVTVLRQSNLEDLPFKKYQFADFTNIVAGLFEPKLLVDIIGVVDEVVYRHVGSENTRVVFKLKDLSGQILSCTLWDSYCLQFIDYLNQSENDLPIIIILINSLRASKLLINEAVFEIQEFRERHSGPVSFTAGDQGSSQVSGSSQLSSKDAFLSKAEAKTIFDINNISKTIFFCQEIVCVTVDTINRIVMDNHSQCYPAYSYCYRKTDIETIAFTCACSKHNDQVVLRYRVEVMVTYKEQSTKFFMWDRECIELIGQSANEFNKLKIECADRILFKNSTTSNSKFSLLISVSVMQQSMSGTADHDPLLGLPLTPTKRLPFDDYDDEPKASQISPA</sequence>
<dbReference type="SMR" id="A0A0R0JFA4"/>
<proteinExistence type="predicted"/>
<dbReference type="EnsemblPlants" id="KRH49727">
    <property type="protein sequence ID" value="KRH49727"/>
    <property type="gene ID" value="GLYMA_07G175100"/>
</dbReference>
<dbReference type="GO" id="GO:0051321">
    <property type="term" value="P:meiotic cell cycle"/>
    <property type="evidence" value="ECO:0000318"/>
    <property type="project" value="GO_Central"/>
</dbReference>
<dbReference type="GO" id="GO:0007004">
    <property type="term" value="P:telomere maintenance via telomerase"/>
    <property type="evidence" value="ECO:0000318"/>
    <property type="project" value="GO_Central"/>
</dbReference>
<dbReference type="PANTHER" id="PTHR47165:SF4">
    <property type="entry name" value="OS03G0429900 PROTEIN"/>
    <property type="match status" value="1"/>
</dbReference>
<dbReference type="AlphaFoldDB" id="A0A0R0JFA4"/>
<dbReference type="PANTHER" id="PTHR47165">
    <property type="entry name" value="OS03G0429900 PROTEIN"/>
    <property type="match status" value="1"/>
</dbReference>
<dbReference type="InParanoid" id="A0A0R0JFA4"/>
<dbReference type="CDD" id="cd04480">
    <property type="entry name" value="RPA1_DBD_A_like"/>
    <property type="match status" value="1"/>
</dbReference>
<dbReference type="GO" id="GO:0043047">
    <property type="term" value="F:single-stranded telomeric DNA binding"/>
    <property type="evidence" value="ECO:0000318"/>
    <property type="project" value="GO_Central"/>
</dbReference>
<reference evidence="3" key="2">
    <citation type="submission" date="2018-02" db="UniProtKB">
        <authorList>
            <consortium name="EnsemblPlants"/>
        </authorList>
    </citation>
    <scope>IDENTIFICATION</scope>
    <source>
        <strain evidence="3">Williams 82</strain>
    </source>
</reference>
<dbReference type="Proteomes" id="UP000008827">
    <property type="component" value="Chromosome 7"/>
</dbReference>
<dbReference type="SUPFAM" id="SSF50249">
    <property type="entry name" value="Nucleic acid-binding proteins"/>
    <property type="match status" value="3"/>
</dbReference>
<evidence type="ECO:0000313" key="4">
    <source>
        <dbReference type="Proteomes" id="UP000008827"/>
    </source>
</evidence>
<dbReference type="CDD" id="cd04481">
    <property type="entry name" value="RPA1_DBD_B_like"/>
    <property type="match status" value="1"/>
</dbReference>
<dbReference type="Gene3D" id="2.40.50.140">
    <property type="entry name" value="Nucleic acid-binding proteins"/>
    <property type="match status" value="3"/>
</dbReference>
<dbReference type="GO" id="GO:0005662">
    <property type="term" value="C:DNA replication factor A complex"/>
    <property type="evidence" value="ECO:0000318"/>
    <property type="project" value="GO_Central"/>
</dbReference>
<reference evidence="2 3" key="1">
    <citation type="journal article" date="2010" name="Nature">
        <title>Genome sequence of the palaeopolyploid soybean.</title>
        <authorList>
            <person name="Schmutz J."/>
            <person name="Cannon S.B."/>
            <person name="Schlueter J."/>
            <person name="Ma J."/>
            <person name="Mitros T."/>
            <person name="Nelson W."/>
            <person name="Hyten D.L."/>
            <person name="Song Q."/>
            <person name="Thelen J.J."/>
            <person name="Cheng J."/>
            <person name="Xu D."/>
            <person name="Hellsten U."/>
            <person name="May G.D."/>
            <person name="Yu Y."/>
            <person name="Sakurai T."/>
            <person name="Umezawa T."/>
            <person name="Bhattacharyya M.K."/>
            <person name="Sandhu D."/>
            <person name="Valliyodan B."/>
            <person name="Lindquist E."/>
            <person name="Peto M."/>
            <person name="Grant D."/>
            <person name="Shu S."/>
            <person name="Goodstein D."/>
            <person name="Barry K."/>
            <person name="Futrell-Griggs M."/>
            <person name="Abernathy B."/>
            <person name="Du J."/>
            <person name="Tian Z."/>
            <person name="Zhu L."/>
            <person name="Gill N."/>
            <person name="Joshi T."/>
            <person name="Libault M."/>
            <person name="Sethuraman A."/>
            <person name="Zhang X.-C."/>
            <person name="Shinozaki K."/>
            <person name="Nguyen H.T."/>
            <person name="Wing R.A."/>
            <person name="Cregan P."/>
            <person name="Specht J."/>
            <person name="Grimwood J."/>
            <person name="Rokhsar D."/>
            <person name="Stacey G."/>
            <person name="Shoemaker R.C."/>
            <person name="Jackson S.A."/>
        </authorList>
    </citation>
    <scope>NUCLEOTIDE SEQUENCE</scope>
    <source>
        <strain evidence="3">cv. Williams 82</strain>
        <tissue evidence="2">Callus</tissue>
    </source>
</reference>